<keyword evidence="2" id="KW-1185">Reference proteome</keyword>
<accession>A0ABD1VH10</accession>
<gene>
    <name evidence="1" type="ORF">Fot_18027</name>
</gene>
<evidence type="ECO:0000313" key="2">
    <source>
        <dbReference type="Proteomes" id="UP001604277"/>
    </source>
</evidence>
<sequence>MLMWREILCTRDYLVATGTKAGKSLLIEDGTLPWIVQNANNEASPIRRHIELALCHLAQVGQRKGYDQWRCFVGACSYLTRLFKGGHKDSCLSNVKVQPEFPERRRRLVAYVA</sequence>
<dbReference type="AlphaFoldDB" id="A0ABD1VH10"/>
<name>A0ABD1VH10_9LAMI</name>
<reference evidence="2" key="1">
    <citation type="submission" date="2024-07" db="EMBL/GenBank/DDBJ databases">
        <title>Two chromosome-level genome assemblies of Korean endemic species Abeliophyllum distichum and Forsythia ovata (Oleaceae).</title>
        <authorList>
            <person name="Jang H."/>
        </authorList>
    </citation>
    <scope>NUCLEOTIDE SEQUENCE [LARGE SCALE GENOMIC DNA]</scope>
</reference>
<protein>
    <submittedName>
        <fullName evidence="1">Kinesin-like protein</fullName>
    </submittedName>
</protein>
<organism evidence="1 2">
    <name type="scientific">Forsythia ovata</name>
    <dbReference type="NCBI Taxonomy" id="205694"/>
    <lineage>
        <taxon>Eukaryota</taxon>
        <taxon>Viridiplantae</taxon>
        <taxon>Streptophyta</taxon>
        <taxon>Embryophyta</taxon>
        <taxon>Tracheophyta</taxon>
        <taxon>Spermatophyta</taxon>
        <taxon>Magnoliopsida</taxon>
        <taxon>eudicotyledons</taxon>
        <taxon>Gunneridae</taxon>
        <taxon>Pentapetalae</taxon>
        <taxon>asterids</taxon>
        <taxon>lamiids</taxon>
        <taxon>Lamiales</taxon>
        <taxon>Oleaceae</taxon>
        <taxon>Forsythieae</taxon>
        <taxon>Forsythia</taxon>
    </lineage>
</organism>
<dbReference type="Proteomes" id="UP001604277">
    <property type="component" value="Unassembled WGS sequence"/>
</dbReference>
<evidence type="ECO:0000313" key="1">
    <source>
        <dbReference type="EMBL" id="KAL2536636.1"/>
    </source>
</evidence>
<dbReference type="EMBL" id="JBFOLJ010000005">
    <property type="protein sequence ID" value="KAL2536636.1"/>
    <property type="molecule type" value="Genomic_DNA"/>
</dbReference>
<comment type="caution">
    <text evidence="1">The sequence shown here is derived from an EMBL/GenBank/DDBJ whole genome shotgun (WGS) entry which is preliminary data.</text>
</comment>
<proteinExistence type="predicted"/>